<name>A0A8T9QJB7_9BACT</name>
<feature type="chain" id="PRO_5035875839" evidence="1">
    <location>
        <begin position="25"/>
        <end position="272"/>
    </location>
</feature>
<dbReference type="EMBL" id="CP095046">
    <property type="protein sequence ID" value="UOQ74883.1"/>
    <property type="molecule type" value="Genomic_DNA"/>
</dbReference>
<dbReference type="Proteomes" id="UP000831796">
    <property type="component" value="Chromosome"/>
</dbReference>
<keyword evidence="1" id="KW-0732">Signal</keyword>
<feature type="signal peptide" evidence="1">
    <location>
        <begin position="1"/>
        <end position="24"/>
    </location>
</feature>
<keyword evidence="3" id="KW-1185">Reference proteome</keyword>
<dbReference type="RefSeq" id="WP_244678219.1">
    <property type="nucleotide sequence ID" value="NZ_CP095046.1"/>
</dbReference>
<evidence type="ECO:0000313" key="3">
    <source>
        <dbReference type="Proteomes" id="UP000831796"/>
    </source>
</evidence>
<sequence>MTRSLRLVSSLLFGAGLLPLLAHAQVPGALSADPSRTPAPASAGAANRRAALSLPFFDDFSTQPEGAPSTQRWEAGGGVLVNNRFVLAPPSRGAATFDGLNAKGLPRGSFFSDTDTLTSQPIDLSGLTAASNVYLSFFWQAGNIVSAPTAASSSRPVFIQLEFLGNGGPPTGALSGPSAARASAPASASFCSRLRTHVFCTRASSSGFTPPATSRTWTTTTPGASTTCAWTATAQPPIPPTATLPPVGRWAACSSATLPCPSGNTTPVRPQQ</sequence>
<reference evidence="2" key="1">
    <citation type="submission" date="2022-04" db="EMBL/GenBank/DDBJ databases">
        <title>Hymenobacter sp. isolated from the air.</title>
        <authorList>
            <person name="Won M."/>
            <person name="Lee C.-M."/>
            <person name="Woen H.-Y."/>
            <person name="Kwon S.-W."/>
        </authorList>
    </citation>
    <scope>NUCLEOTIDE SEQUENCE</scope>
    <source>
        <strain evidence="2">5116S-3</strain>
    </source>
</reference>
<organism evidence="2 3">
    <name type="scientific">Hymenobacter cellulosilyticus</name>
    <dbReference type="NCBI Taxonomy" id="2932248"/>
    <lineage>
        <taxon>Bacteria</taxon>
        <taxon>Pseudomonadati</taxon>
        <taxon>Bacteroidota</taxon>
        <taxon>Cytophagia</taxon>
        <taxon>Cytophagales</taxon>
        <taxon>Hymenobacteraceae</taxon>
        <taxon>Hymenobacter</taxon>
    </lineage>
</organism>
<dbReference type="AlphaFoldDB" id="A0A8T9QJB7"/>
<proteinExistence type="predicted"/>
<accession>A0A8T9QJB7</accession>
<protein>
    <submittedName>
        <fullName evidence="2">Uncharacterized protein</fullName>
    </submittedName>
</protein>
<gene>
    <name evidence="2" type="ORF">MUN79_14055</name>
</gene>
<evidence type="ECO:0000256" key="1">
    <source>
        <dbReference type="SAM" id="SignalP"/>
    </source>
</evidence>
<dbReference type="KEGG" id="hcu:MUN79_14055"/>
<evidence type="ECO:0000313" key="2">
    <source>
        <dbReference type="EMBL" id="UOQ74883.1"/>
    </source>
</evidence>